<organism evidence="1 2">
    <name type="scientific">Pseudoramibacter alactolyticus ATCC 23263</name>
    <dbReference type="NCBI Taxonomy" id="887929"/>
    <lineage>
        <taxon>Bacteria</taxon>
        <taxon>Bacillati</taxon>
        <taxon>Bacillota</taxon>
        <taxon>Clostridia</taxon>
        <taxon>Eubacteriales</taxon>
        <taxon>Eubacteriaceae</taxon>
        <taxon>Pseudoramibacter</taxon>
    </lineage>
</organism>
<dbReference type="HOGENOM" id="CLU_111516_0_1_9"/>
<dbReference type="PANTHER" id="PTHR35787">
    <property type="entry name" value="GLYCEROL UPTAKE OPERON ANTITERMINATOR REGULATORY PROTEIN"/>
    <property type="match status" value="1"/>
</dbReference>
<dbReference type="Pfam" id="PF04309">
    <property type="entry name" value="G3P_antiterm"/>
    <property type="match status" value="1"/>
</dbReference>
<proteinExistence type="predicted"/>
<comment type="caution">
    <text evidence="1">The sequence shown here is derived from an EMBL/GenBank/DDBJ whole genome shotgun (WGS) entry which is preliminary data.</text>
</comment>
<dbReference type="OrthoDB" id="9799580at2"/>
<evidence type="ECO:0000313" key="1">
    <source>
        <dbReference type="EMBL" id="EFV00483.1"/>
    </source>
</evidence>
<dbReference type="GO" id="GO:0006355">
    <property type="term" value="P:regulation of DNA-templated transcription"/>
    <property type="evidence" value="ECO:0007669"/>
    <property type="project" value="InterPro"/>
</dbReference>
<dbReference type="InterPro" id="IPR013785">
    <property type="entry name" value="Aldolase_TIM"/>
</dbReference>
<sequence>MATLKCQHLLEANPVIAAIRNPRDIHAAVDSPCQVVFLLTGNIYNLKPMVDLVNAAGKYAFVHLDLLKGYAEDHYFIRYLREKIRPTGVISTRNALITQARKEGLMTIQRLFLLDSSAMDVTLNSARKIKPDAVEILPGLVPKVIERVHKELSLPIITGGFIETEDEVRTCLEAGSLSSSTSHKPLWDAFNSLLAYAKDLRS</sequence>
<dbReference type="Gene3D" id="3.20.20.70">
    <property type="entry name" value="Aldolase class I"/>
    <property type="match status" value="1"/>
</dbReference>
<reference evidence="1 2" key="1">
    <citation type="submission" date="2010-12" db="EMBL/GenBank/DDBJ databases">
        <authorList>
            <person name="Muzny D."/>
            <person name="Qin X."/>
            <person name="Deng J."/>
            <person name="Jiang H."/>
            <person name="Liu Y."/>
            <person name="Qu J."/>
            <person name="Song X.-Z."/>
            <person name="Zhang L."/>
            <person name="Thornton R."/>
            <person name="Coyle M."/>
            <person name="Francisco L."/>
            <person name="Jackson L."/>
            <person name="Javaid M."/>
            <person name="Korchina V."/>
            <person name="Kovar C."/>
            <person name="Mata R."/>
            <person name="Mathew T."/>
            <person name="Ngo R."/>
            <person name="Nguyen L."/>
            <person name="Nguyen N."/>
            <person name="Okwuonu G."/>
            <person name="Ongeri F."/>
            <person name="Pham C."/>
            <person name="Simmons D."/>
            <person name="Wilczek-Boney K."/>
            <person name="Hale W."/>
            <person name="Jakkamsetti A."/>
            <person name="Pham P."/>
            <person name="Ruth R."/>
            <person name="San Lucas F."/>
            <person name="Warren J."/>
            <person name="Zhang J."/>
            <person name="Zhao Z."/>
            <person name="Zhou C."/>
            <person name="Zhu D."/>
            <person name="Lee S."/>
            <person name="Bess C."/>
            <person name="Blankenburg K."/>
            <person name="Forbes L."/>
            <person name="Fu Q."/>
            <person name="Gubbala S."/>
            <person name="Hirani K."/>
            <person name="Jayaseelan J.C."/>
            <person name="Lara F."/>
            <person name="Munidasa M."/>
            <person name="Palculict T."/>
            <person name="Patil S."/>
            <person name="Pu L.-L."/>
            <person name="Saada N."/>
            <person name="Tang L."/>
            <person name="Weissenberger G."/>
            <person name="Zhu Y."/>
            <person name="Hemphill L."/>
            <person name="Shang Y."/>
            <person name="Youmans B."/>
            <person name="Ayvaz T."/>
            <person name="Ross M."/>
            <person name="Santibanez J."/>
            <person name="Aqrawi P."/>
            <person name="Gross S."/>
            <person name="Joshi V."/>
            <person name="Fowler G."/>
            <person name="Nazareth L."/>
            <person name="Reid J."/>
            <person name="Worley K."/>
            <person name="Petrosino J."/>
            <person name="Highlander S."/>
            <person name="Gibbs R."/>
        </authorList>
    </citation>
    <scope>NUCLEOTIDE SEQUENCE [LARGE SCALE GENOMIC DNA]</scope>
    <source>
        <strain evidence="1 2">ATCC 23263</strain>
    </source>
</reference>
<gene>
    <name evidence="1" type="ORF">HMP0721_2299</name>
</gene>
<dbReference type="AlphaFoldDB" id="E6MJW4"/>
<dbReference type="PIRSF" id="PIRSF016897">
    <property type="entry name" value="GlpP"/>
    <property type="match status" value="1"/>
</dbReference>
<protein>
    <submittedName>
        <fullName evidence="1">Glycerol-3-phosphate responsive antiterminator</fullName>
    </submittedName>
</protein>
<dbReference type="eggNOG" id="COG1954">
    <property type="taxonomic scope" value="Bacteria"/>
</dbReference>
<dbReference type="InterPro" id="IPR006699">
    <property type="entry name" value="GlpP"/>
</dbReference>
<dbReference type="GO" id="GO:0006071">
    <property type="term" value="P:glycerol metabolic process"/>
    <property type="evidence" value="ECO:0007669"/>
    <property type="project" value="InterPro"/>
</dbReference>
<accession>E6MJW4</accession>
<dbReference type="STRING" id="887929.HMP0721_2299"/>
<dbReference type="Proteomes" id="UP000004754">
    <property type="component" value="Unassembled WGS sequence"/>
</dbReference>
<keyword evidence="2" id="KW-1185">Reference proteome</keyword>
<dbReference type="EMBL" id="AEQN01000033">
    <property type="protein sequence ID" value="EFV00483.1"/>
    <property type="molecule type" value="Genomic_DNA"/>
</dbReference>
<dbReference type="SUPFAM" id="SSF110391">
    <property type="entry name" value="GlpP-like"/>
    <property type="match status" value="1"/>
</dbReference>
<evidence type="ECO:0000313" key="2">
    <source>
        <dbReference type="Proteomes" id="UP000004754"/>
    </source>
</evidence>
<dbReference type="PANTHER" id="PTHR35787:SF1">
    <property type="entry name" value="GLYCEROL UPTAKE OPERON ANTITERMINATOR REGULATORY PROTEIN"/>
    <property type="match status" value="1"/>
</dbReference>
<name>E6MJW4_9FIRM</name>
<dbReference type="RefSeq" id="WP_006599721.1">
    <property type="nucleotide sequence ID" value="NZ_GL622359.1"/>
</dbReference>